<dbReference type="EMBL" id="LUGH01000863">
    <property type="protein sequence ID" value="OBZ82451.1"/>
    <property type="molecule type" value="Genomic_DNA"/>
</dbReference>
<reference evidence="1 2" key="1">
    <citation type="submission" date="2016-03" db="EMBL/GenBank/DDBJ databases">
        <title>Choanephora cucurbitarum.</title>
        <authorList>
            <person name="Min B."/>
            <person name="Park H."/>
            <person name="Park J.-H."/>
            <person name="Shin H.-D."/>
            <person name="Choi I.-G."/>
        </authorList>
    </citation>
    <scope>NUCLEOTIDE SEQUENCE [LARGE SCALE GENOMIC DNA]</scope>
    <source>
        <strain evidence="1 2">KUS-F28377</strain>
    </source>
</reference>
<dbReference type="InParanoid" id="A0A1C7N0A3"/>
<protein>
    <submittedName>
        <fullName evidence="1">Uncharacterized protein</fullName>
    </submittedName>
</protein>
<evidence type="ECO:0000313" key="2">
    <source>
        <dbReference type="Proteomes" id="UP000093000"/>
    </source>
</evidence>
<organism evidence="1 2">
    <name type="scientific">Choanephora cucurbitarum</name>
    <dbReference type="NCBI Taxonomy" id="101091"/>
    <lineage>
        <taxon>Eukaryota</taxon>
        <taxon>Fungi</taxon>
        <taxon>Fungi incertae sedis</taxon>
        <taxon>Mucoromycota</taxon>
        <taxon>Mucoromycotina</taxon>
        <taxon>Mucoromycetes</taxon>
        <taxon>Mucorales</taxon>
        <taxon>Mucorineae</taxon>
        <taxon>Choanephoraceae</taxon>
        <taxon>Choanephoroideae</taxon>
        <taxon>Choanephora</taxon>
    </lineage>
</organism>
<accession>A0A1C7N0A3</accession>
<feature type="non-terminal residue" evidence="1">
    <location>
        <position position="1"/>
    </location>
</feature>
<evidence type="ECO:0000313" key="1">
    <source>
        <dbReference type="EMBL" id="OBZ82451.1"/>
    </source>
</evidence>
<dbReference type="Proteomes" id="UP000093000">
    <property type="component" value="Unassembled WGS sequence"/>
</dbReference>
<name>A0A1C7N0A3_9FUNG</name>
<keyword evidence="2" id="KW-1185">Reference proteome</keyword>
<dbReference type="AlphaFoldDB" id="A0A1C7N0A3"/>
<comment type="caution">
    <text evidence="1">The sequence shown here is derived from an EMBL/GenBank/DDBJ whole genome shotgun (WGS) entry which is preliminary data.</text>
</comment>
<sequence>PHHLPSTDPSTHMMTETTLTEHISARSTSLNHFYAQLPWLYENKQLYKTLLLLSISTLYTDRHILLPGNSLQKPYIEGFLRPDAPSPFQSME</sequence>
<proteinExistence type="predicted"/>
<gene>
    <name evidence="1" type="ORF">A0J61_09496</name>
</gene>